<proteinExistence type="predicted"/>
<dbReference type="Proteomes" id="UP000270834">
    <property type="component" value="Unassembled WGS sequence"/>
</dbReference>
<comment type="caution">
    <text evidence="1">The sequence shown here is derived from an EMBL/GenBank/DDBJ whole genome shotgun (WGS) entry which is preliminary data.</text>
</comment>
<sequence length="202" mass="22160">MPPRYVFLEETFLPSLPTLQPLDLYRRTLACLVLAVSCLGGGGLWADDARTSVEQRSNAVSQVLLGIFSYVRWPKEPAVLQLCVVGPTEYADGLLRGMVQANGRRVHAERRAVDNPDLGTLCNVIYLGVVDERERQQVFRSLAGHPVLSISERGTECSVGSMFCLNVGGPRITFEANLDSIARSGVRVHPSVLKLARRQATP</sequence>
<reference evidence="1 2" key="1">
    <citation type="submission" date="2018-08" db="EMBL/GenBank/DDBJ databases">
        <title>Recombination of ecologically and evolutionarily significant loci maintains genetic cohesion in the Pseudomonas syringae species complex.</title>
        <authorList>
            <person name="Dillon M."/>
            <person name="Thakur S."/>
            <person name="Almeida R.N.D."/>
            <person name="Weir B.S."/>
            <person name="Guttman D.S."/>
        </authorList>
    </citation>
    <scope>NUCLEOTIDE SEQUENCE [LARGE SCALE GENOMIC DNA]</scope>
    <source>
        <strain evidence="1 2">ICMP 7846</strain>
    </source>
</reference>
<evidence type="ECO:0000313" key="1">
    <source>
        <dbReference type="EMBL" id="RMS44194.1"/>
    </source>
</evidence>
<dbReference type="Pfam" id="PF13689">
    <property type="entry name" value="DUF4154"/>
    <property type="match status" value="1"/>
</dbReference>
<evidence type="ECO:0008006" key="3">
    <source>
        <dbReference type="Google" id="ProtNLM"/>
    </source>
</evidence>
<accession>A0A3M5D3Q8</accession>
<dbReference type="InterPro" id="IPR025293">
    <property type="entry name" value="YfiR/HmsC-like"/>
</dbReference>
<evidence type="ECO:0000313" key="2">
    <source>
        <dbReference type="Proteomes" id="UP000270834"/>
    </source>
</evidence>
<organism evidence="1 2">
    <name type="scientific">Pseudomonas aeruginosa</name>
    <dbReference type="NCBI Taxonomy" id="287"/>
    <lineage>
        <taxon>Bacteria</taxon>
        <taxon>Pseudomonadati</taxon>
        <taxon>Pseudomonadota</taxon>
        <taxon>Gammaproteobacteria</taxon>
        <taxon>Pseudomonadales</taxon>
        <taxon>Pseudomonadaceae</taxon>
        <taxon>Pseudomonas</taxon>
    </lineage>
</organism>
<protein>
    <recommendedName>
        <fullName evidence="3">YfiR family protein</fullName>
    </recommendedName>
</protein>
<dbReference type="AlphaFoldDB" id="A0A3M5D3Q8"/>
<gene>
    <name evidence="1" type="ORF">ALP65_01274</name>
</gene>
<name>A0A3M5D3Q8_PSEAI</name>
<dbReference type="EMBL" id="RBSQ01001441">
    <property type="protein sequence ID" value="RMS44194.1"/>
    <property type="molecule type" value="Genomic_DNA"/>
</dbReference>